<dbReference type="InterPro" id="IPR029069">
    <property type="entry name" value="HotDog_dom_sf"/>
</dbReference>
<dbReference type="AlphaFoldDB" id="A0A9W7L1Z1"/>
<sequence length="258" mass="28993">MEPSMTTAKGLQTTWFMRLMQAVSATRLVSEKLKMELYPPFFLMRVKIRTLRNSWRHVRITLPLNTFSRNPGGVMFGGYQACLADPIAALACSRVFPGYSCWTRGMELDLRKGGTGDLELRFDFPPELEKEIRDELDSKGRSTPTFTYGFYLQDGTMCTEVKNTVAIRPKGYIGATSPPAESEFKTGGLGRVEDAVRDKVLSGLGESEEMDLAQFKKVVESMGLGWSDRQVEDLFDALDRDGNGRIEVDEINGKGWFK</sequence>
<organism evidence="3 4">
    <name type="scientific">Triparma columacea</name>
    <dbReference type="NCBI Taxonomy" id="722753"/>
    <lineage>
        <taxon>Eukaryota</taxon>
        <taxon>Sar</taxon>
        <taxon>Stramenopiles</taxon>
        <taxon>Ochrophyta</taxon>
        <taxon>Bolidophyceae</taxon>
        <taxon>Parmales</taxon>
        <taxon>Triparmaceae</taxon>
        <taxon>Triparma</taxon>
    </lineage>
</organism>
<dbReference type="Gene3D" id="3.10.129.10">
    <property type="entry name" value="Hotdog Thioesterase"/>
    <property type="match status" value="1"/>
</dbReference>
<dbReference type="GO" id="GO:0005509">
    <property type="term" value="F:calcium ion binding"/>
    <property type="evidence" value="ECO:0007669"/>
    <property type="project" value="InterPro"/>
</dbReference>
<gene>
    <name evidence="3" type="ORF">TrCOL_g3174</name>
</gene>
<dbReference type="Gene3D" id="1.10.238.10">
    <property type="entry name" value="EF-hand"/>
    <property type="match status" value="1"/>
</dbReference>
<proteinExistence type="predicted"/>
<keyword evidence="4" id="KW-1185">Reference proteome</keyword>
<dbReference type="InterPro" id="IPR018247">
    <property type="entry name" value="EF_Hand_1_Ca_BS"/>
</dbReference>
<keyword evidence="1" id="KW-0106">Calcium</keyword>
<feature type="domain" description="EF-hand" evidence="2">
    <location>
        <begin position="226"/>
        <end position="258"/>
    </location>
</feature>
<dbReference type="EMBL" id="BRYA01000573">
    <property type="protein sequence ID" value="GMI23704.1"/>
    <property type="molecule type" value="Genomic_DNA"/>
</dbReference>
<protein>
    <recommendedName>
        <fullName evidence="2">EF-hand domain-containing protein</fullName>
    </recommendedName>
</protein>
<evidence type="ECO:0000313" key="4">
    <source>
        <dbReference type="Proteomes" id="UP001165065"/>
    </source>
</evidence>
<evidence type="ECO:0000313" key="3">
    <source>
        <dbReference type="EMBL" id="GMI23704.1"/>
    </source>
</evidence>
<dbReference type="InterPro" id="IPR002048">
    <property type="entry name" value="EF_hand_dom"/>
</dbReference>
<comment type="caution">
    <text evidence="3">The sequence shown here is derived from an EMBL/GenBank/DDBJ whole genome shotgun (WGS) entry which is preliminary data.</text>
</comment>
<dbReference type="SUPFAM" id="SSF47473">
    <property type="entry name" value="EF-hand"/>
    <property type="match status" value="1"/>
</dbReference>
<dbReference type="OrthoDB" id="194348at2759"/>
<evidence type="ECO:0000256" key="1">
    <source>
        <dbReference type="ARBA" id="ARBA00022837"/>
    </source>
</evidence>
<accession>A0A9W7L1Z1</accession>
<evidence type="ECO:0000259" key="2">
    <source>
        <dbReference type="PROSITE" id="PS50222"/>
    </source>
</evidence>
<dbReference type="InterPro" id="IPR011992">
    <property type="entry name" value="EF-hand-dom_pair"/>
</dbReference>
<dbReference type="SUPFAM" id="SSF54637">
    <property type="entry name" value="Thioesterase/thiol ester dehydrase-isomerase"/>
    <property type="match status" value="1"/>
</dbReference>
<dbReference type="Proteomes" id="UP001165065">
    <property type="component" value="Unassembled WGS sequence"/>
</dbReference>
<dbReference type="PROSITE" id="PS00018">
    <property type="entry name" value="EF_HAND_1"/>
    <property type="match status" value="1"/>
</dbReference>
<name>A0A9W7L1Z1_9STRA</name>
<dbReference type="PROSITE" id="PS50222">
    <property type="entry name" value="EF_HAND_2"/>
    <property type="match status" value="1"/>
</dbReference>
<reference evidence="4" key="1">
    <citation type="journal article" date="2023" name="Commun. Biol.">
        <title>Genome analysis of Parmales, the sister group of diatoms, reveals the evolutionary specialization of diatoms from phago-mixotrophs to photoautotrophs.</title>
        <authorList>
            <person name="Ban H."/>
            <person name="Sato S."/>
            <person name="Yoshikawa S."/>
            <person name="Yamada K."/>
            <person name="Nakamura Y."/>
            <person name="Ichinomiya M."/>
            <person name="Sato N."/>
            <person name="Blanc-Mathieu R."/>
            <person name="Endo H."/>
            <person name="Kuwata A."/>
            <person name="Ogata H."/>
        </authorList>
    </citation>
    <scope>NUCLEOTIDE SEQUENCE [LARGE SCALE GENOMIC DNA]</scope>
</reference>